<dbReference type="RefSeq" id="WP_120356777.1">
    <property type="nucleotide sequence ID" value="NZ_RAQO01000013.1"/>
</dbReference>
<evidence type="ECO:0000256" key="2">
    <source>
        <dbReference type="ARBA" id="ARBA00023015"/>
    </source>
</evidence>
<dbReference type="InterPro" id="IPR000847">
    <property type="entry name" value="LysR_HTH_N"/>
</dbReference>
<dbReference type="GO" id="GO:0000976">
    <property type="term" value="F:transcription cis-regulatory region binding"/>
    <property type="evidence" value="ECO:0007669"/>
    <property type="project" value="TreeGrafter"/>
</dbReference>
<dbReference type="SUPFAM" id="SSF53850">
    <property type="entry name" value="Periplasmic binding protein-like II"/>
    <property type="match status" value="1"/>
</dbReference>
<feature type="domain" description="HTH lysR-type" evidence="5">
    <location>
        <begin position="1"/>
        <end position="58"/>
    </location>
</feature>
<gene>
    <name evidence="6" type="ORF">DBZ36_20085</name>
</gene>
<keyword evidence="3" id="KW-0238">DNA-binding</keyword>
<dbReference type="PANTHER" id="PTHR30126:SF91">
    <property type="entry name" value="LYSR FAMILY TRANSCRIPTIONAL REGULATOR"/>
    <property type="match status" value="1"/>
</dbReference>
<sequence>MNHEHLRAFIAVVQFGSFRSAALHLHKTQPSISASVRKLEMHYDLQLFDREPYRPQLTSAGEQLYQQAQQLMLHAQELDLFAQQLSKGADPVLRLTLSPMCELEPLFTAIKAFKTQQTSLQLNIETGHLSGILEPLQLGSSDLSIGPSIGADGHFELKQITSMRMLTVAAPELFESMVDGQSLSHAQIRRHPHILLADSGSQAPFDNINVINGAQRWFVSDYYAKKQLLLSGMGWARIPLHLVREELDRGQLIAIKVQDFNWQSEVPIYMLRHRDVALRETVSLFWTFIAEHFDKD</sequence>
<dbReference type="InterPro" id="IPR005119">
    <property type="entry name" value="LysR_subst-bd"/>
</dbReference>
<dbReference type="EMBL" id="RAQO01000013">
    <property type="protein sequence ID" value="RKF12770.1"/>
    <property type="molecule type" value="Genomic_DNA"/>
</dbReference>
<protein>
    <submittedName>
        <fullName evidence="6">LysR family transcriptional regulator</fullName>
    </submittedName>
</protein>
<dbReference type="SUPFAM" id="SSF46785">
    <property type="entry name" value="Winged helix' DNA-binding domain"/>
    <property type="match status" value="1"/>
</dbReference>
<comment type="similarity">
    <text evidence="1">Belongs to the LysR transcriptional regulatory family.</text>
</comment>
<comment type="caution">
    <text evidence="6">The sequence shown here is derived from an EMBL/GenBank/DDBJ whole genome shotgun (WGS) entry which is preliminary data.</text>
</comment>
<dbReference type="PANTHER" id="PTHR30126">
    <property type="entry name" value="HTH-TYPE TRANSCRIPTIONAL REGULATOR"/>
    <property type="match status" value="1"/>
</dbReference>
<evidence type="ECO:0000259" key="5">
    <source>
        <dbReference type="PROSITE" id="PS50931"/>
    </source>
</evidence>
<dbReference type="InterPro" id="IPR036388">
    <property type="entry name" value="WH-like_DNA-bd_sf"/>
</dbReference>
<keyword evidence="4" id="KW-0804">Transcription</keyword>
<accession>A0A420E5N4</accession>
<dbReference type="Gene3D" id="1.10.10.10">
    <property type="entry name" value="Winged helix-like DNA-binding domain superfamily/Winged helix DNA-binding domain"/>
    <property type="match status" value="1"/>
</dbReference>
<dbReference type="Pfam" id="PF03466">
    <property type="entry name" value="LysR_substrate"/>
    <property type="match status" value="1"/>
</dbReference>
<dbReference type="PRINTS" id="PR00039">
    <property type="entry name" value="HTHLYSR"/>
</dbReference>
<dbReference type="InterPro" id="IPR036390">
    <property type="entry name" value="WH_DNA-bd_sf"/>
</dbReference>
<name>A0A420E5N4_9ALTE</name>
<dbReference type="PROSITE" id="PS50931">
    <property type="entry name" value="HTH_LYSR"/>
    <property type="match status" value="1"/>
</dbReference>
<dbReference type="Pfam" id="PF00126">
    <property type="entry name" value="HTH_1"/>
    <property type="match status" value="1"/>
</dbReference>
<keyword evidence="7" id="KW-1185">Reference proteome</keyword>
<proteinExistence type="inferred from homology"/>
<dbReference type="OrthoDB" id="9786526at2"/>
<organism evidence="6 7">
    <name type="scientific">Alginatibacterium sediminis</name>
    <dbReference type="NCBI Taxonomy" id="2164068"/>
    <lineage>
        <taxon>Bacteria</taxon>
        <taxon>Pseudomonadati</taxon>
        <taxon>Pseudomonadota</taxon>
        <taxon>Gammaproteobacteria</taxon>
        <taxon>Alteromonadales</taxon>
        <taxon>Alteromonadaceae</taxon>
        <taxon>Alginatibacterium</taxon>
    </lineage>
</organism>
<dbReference type="Proteomes" id="UP000286482">
    <property type="component" value="Unassembled WGS sequence"/>
</dbReference>
<keyword evidence="2" id="KW-0805">Transcription regulation</keyword>
<dbReference type="FunFam" id="1.10.10.10:FF:000001">
    <property type="entry name" value="LysR family transcriptional regulator"/>
    <property type="match status" value="1"/>
</dbReference>
<dbReference type="Gene3D" id="3.40.190.290">
    <property type="match status" value="1"/>
</dbReference>
<reference evidence="6 7" key="1">
    <citation type="submission" date="2018-09" db="EMBL/GenBank/DDBJ databases">
        <authorList>
            <person name="Wang Z."/>
        </authorList>
    </citation>
    <scope>NUCLEOTIDE SEQUENCE [LARGE SCALE GENOMIC DNA]</scope>
    <source>
        <strain evidence="6 7">ALS 81</strain>
    </source>
</reference>
<evidence type="ECO:0000313" key="6">
    <source>
        <dbReference type="EMBL" id="RKF12770.1"/>
    </source>
</evidence>
<evidence type="ECO:0000313" key="7">
    <source>
        <dbReference type="Proteomes" id="UP000286482"/>
    </source>
</evidence>
<evidence type="ECO:0000256" key="4">
    <source>
        <dbReference type="ARBA" id="ARBA00023163"/>
    </source>
</evidence>
<dbReference type="AlphaFoldDB" id="A0A420E5N4"/>
<evidence type="ECO:0000256" key="1">
    <source>
        <dbReference type="ARBA" id="ARBA00009437"/>
    </source>
</evidence>
<evidence type="ECO:0000256" key="3">
    <source>
        <dbReference type="ARBA" id="ARBA00023125"/>
    </source>
</evidence>
<dbReference type="GO" id="GO:0003700">
    <property type="term" value="F:DNA-binding transcription factor activity"/>
    <property type="evidence" value="ECO:0007669"/>
    <property type="project" value="InterPro"/>
</dbReference>